<accession>A0ABS4TBV1</accession>
<keyword evidence="2" id="KW-1185">Reference proteome</keyword>
<sequence>MLAPELIDRLGLALTRARTHGTMVSLVLVHGDAQTATLLRENMSEDHTVARYEADIVAVVAEHPCGDAKPIVERIRRVVPAKAGWYTDDGRSRVHEMIFRAEATLI</sequence>
<dbReference type="EMBL" id="JAGINW010000001">
    <property type="protein sequence ID" value="MBP2321882.1"/>
    <property type="molecule type" value="Genomic_DNA"/>
</dbReference>
<reference evidence="1 2" key="1">
    <citation type="submission" date="2021-03" db="EMBL/GenBank/DDBJ databases">
        <title>Sequencing the genomes of 1000 actinobacteria strains.</title>
        <authorList>
            <person name="Klenk H.-P."/>
        </authorList>
    </citation>
    <scope>NUCLEOTIDE SEQUENCE [LARGE SCALE GENOMIC DNA]</scope>
    <source>
        <strain evidence="1 2">DSM 46670</strain>
    </source>
</reference>
<name>A0ABS4TBV1_9PSEU</name>
<evidence type="ECO:0000313" key="1">
    <source>
        <dbReference type="EMBL" id="MBP2321882.1"/>
    </source>
</evidence>
<dbReference type="Proteomes" id="UP001519332">
    <property type="component" value="Unassembled WGS sequence"/>
</dbReference>
<evidence type="ECO:0000313" key="2">
    <source>
        <dbReference type="Proteomes" id="UP001519332"/>
    </source>
</evidence>
<proteinExistence type="predicted"/>
<dbReference type="RefSeq" id="WP_209637026.1">
    <property type="nucleotide sequence ID" value="NZ_JAGINW010000001.1"/>
</dbReference>
<protein>
    <submittedName>
        <fullName evidence="1">Uncharacterized protein</fullName>
    </submittedName>
</protein>
<gene>
    <name evidence="1" type="ORF">JOF56_002267</name>
</gene>
<organism evidence="1 2">
    <name type="scientific">Kibdelosporangium banguiense</name>
    <dbReference type="NCBI Taxonomy" id="1365924"/>
    <lineage>
        <taxon>Bacteria</taxon>
        <taxon>Bacillati</taxon>
        <taxon>Actinomycetota</taxon>
        <taxon>Actinomycetes</taxon>
        <taxon>Pseudonocardiales</taxon>
        <taxon>Pseudonocardiaceae</taxon>
        <taxon>Kibdelosporangium</taxon>
    </lineage>
</organism>
<comment type="caution">
    <text evidence="1">The sequence shown here is derived from an EMBL/GenBank/DDBJ whole genome shotgun (WGS) entry which is preliminary data.</text>
</comment>